<reference evidence="1" key="1">
    <citation type="submission" date="2021-10" db="EMBL/GenBank/DDBJ databases">
        <title>Collection of gut derived symbiotic bacterial strains cultured from healthy donors.</title>
        <authorList>
            <person name="Lin H."/>
            <person name="Littmann E."/>
            <person name="Kohout C."/>
            <person name="Pamer E.G."/>
        </authorList>
    </citation>
    <scope>NUCLEOTIDE SEQUENCE</scope>
    <source>
        <strain evidence="1">DFI.7.28A</strain>
    </source>
</reference>
<protein>
    <submittedName>
        <fullName evidence="1">Uncharacterized protein</fullName>
    </submittedName>
</protein>
<comment type="caution">
    <text evidence="1">The sequence shown here is derived from an EMBL/GenBank/DDBJ whole genome shotgun (WGS) entry which is preliminary data.</text>
</comment>
<dbReference type="Proteomes" id="UP001197741">
    <property type="component" value="Unassembled WGS sequence"/>
</dbReference>
<feature type="non-terminal residue" evidence="1">
    <location>
        <position position="68"/>
    </location>
</feature>
<gene>
    <name evidence="1" type="ORF">LIZ82_17265</name>
</gene>
<dbReference type="RefSeq" id="WP_306783606.1">
    <property type="nucleotide sequence ID" value="NZ_JAJCJQ010000221.1"/>
</dbReference>
<dbReference type="AlphaFoldDB" id="A0AAW4UQQ7"/>
<dbReference type="InterPro" id="IPR012340">
    <property type="entry name" value="NA-bd_OB-fold"/>
</dbReference>
<accession>A0AAW4UQQ7</accession>
<feature type="non-terminal residue" evidence="1">
    <location>
        <position position="1"/>
    </location>
</feature>
<sequence length="68" mass="8046">NIPNDEPIMPMGNILEEERRITIEGFIFDKEVRELRSKRKILILKITDYTSSFVVKKFSNGEKDEQVF</sequence>
<dbReference type="EMBL" id="JAJCJQ010000221">
    <property type="protein sequence ID" value="MCB6962607.1"/>
    <property type="molecule type" value="Genomic_DNA"/>
</dbReference>
<evidence type="ECO:0000313" key="2">
    <source>
        <dbReference type="Proteomes" id="UP001197741"/>
    </source>
</evidence>
<name>A0AAW4UQQ7_9FIRM</name>
<organism evidence="1 2">
    <name type="scientific">Agathobacter rectalis</name>
    <dbReference type="NCBI Taxonomy" id="39491"/>
    <lineage>
        <taxon>Bacteria</taxon>
        <taxon>Bacillati</taxon>
        <taxon>Bacillota</taxon>
        <taxon>Clostridia</taxon>
        <taxon>Lachnospirales</taxon>
        <taxon>Lachnospiraceae</taxon>
        <taxon>Agathobacter</taxon>
    </lineage>
</organism>
<dbReference type="Gene3D" id="2.40.50.140">
    <property type="entry name" value="Nucleic acid-binding proteins"/>
    <property type="match status" value="1"/>
</dbReference>
<evidence type="ECO:0000313" key="1">
    <source>
        <dbReference type="EMBL" id="MCB6962607.1"/>
    </source>
</evidence>
<proteinExistence type="predicted"/>